<feature type="compositionally biased region" description="Low complexity" evidence="1">
    <location>
        <begin position="209"/>
        <end position="225"/>
    </location>
</feature>
<name>A0A6A4VWV1_AMPAM</name>
<feature type="region of interest" description="Disordered" evidence="1">
    <location>
        <begin position="358"/>
        <end position="447"/>
    </location>
</feature>
<dbReference type="EMBL" id="VIIS01001591">
    <property type="protein sequence ID" value="KAF0295890.1"/>
    <property type="molecule type" value="Genomic_DNA"/>
</dbReference>
<protein>
    <submittedName>
        <fullName evidence="2">Uncharacterized protein</fullName>
    </submittedName>
</protein>
<feature type="region of interest" description="Disordered" evidence="1">
    <location>
        <begin position="665"/>
        <end position="733"/>
    </location>
</feature>
<keyword evidence="3" id="KW-1185">Reference proteome</keyword>
<evidence type="ECO:0000313" key="2">
    <source>
        <dbReference type="EMBL" id="KAF0295890.1"/>
    </source>
</evidence>
<dbReference type="AlphaFoldDB" id="A0A6A4VWV1"/>
<feature type="compositionally biased region" description="Polar residues" evidence="1">
    <location>
        <begin position="234"/>
        <end position="250"/>
    </location>
</feature>
<reference evidence="2 3" key="1">
    <citation type="submission" date="2019-07" db="EMBL/GenBank/DDBJ databases">
        <title>Draft genome assembly of a fouling barnacle, Amphibalanus amphitrite (Darwin, 1854): The first reference genome for Thecostraca.</title>
        <authorList>
            <person name="Kim W."/>
        </authorList>
    </citation>
    <scope>NUCLEOTIDE SEQUENCE [LARGE SCALE GENOMIC DNA]</scope>
    <source>
        <strain evidence="2">SNU_AA5</strain>
        <tissue evidence="2">Soma without cirri and trophi</tissue>
    </source>
</reference>
<feature type="compositionally biased region" description="Basic and acidic residues" evidence="1">
    <location>
        <begin position="51"/>
        <end position="65"/>
    </location>
</feature>
<sequence>MASVDTTASPAVAPPPALADVPFIDALSESAANESDGSDPAGTGAAPPPPDAERCESRDSPDRDQGTPAARPPLKSALRKGTARRRLQVVINESRNTYCEAAVEREEAGPAPLLVRALSLHLPEVLTCQTAGADAFDRIVAEGGEQLQETPVDDSEGSECSMETLEELAGPAPLARLDDDITLETPAEPPAKEPEVSSVTPSSGDTAEPVDPQPSEQSVSVSPQDGAAGEETQECTQKAANDVTNDNSESAESEVVCDLKERSPSPVEIRPGQQEPAANECSDARSPSPEACSAQPPRAPDWRNLPDLVSDGARAAAADQPPSPPAGSVLTIANVQQHDRVMEIADSRAHGVLGGILKGGRLWAGGRGAESDDSGDSQPRRGRGRSVRFEGRAPPEPAPRHLPPPPPPPAPESDGESSLSSLETVVARSGARPSPQLETELTGEQRALAQLTLGSPLGRTSADVARAIEQNSLRRSLVHAGEKRSARPTVAAPPSRWSTPEVVGWDRASPQTGAGARHSAASSADSKDSLGSQRSRDSRSSYSLDDIDDVLSEPTPAVPPAAGSGDSGYGSTDGRAGAETDELAAFAERESARTERLRRRYVSPGGEPGARQPAVRRVRSGSERTGWTPVADGFGQPAPRGTRPAVETMSHGYVYPEYVPARVPPLPPRQGQVRPSPAGWPPSVGQRADWGGGPPWAEQHGQWLPGRTHSGHLVHPGLGAGPRDDRLRRSAHY</sequence>
<feature type="compositionally biased region" description="Gly residues" evidence="1">
    <location>
        <begin position="358"/>
        <end position="368"/>
    </location>
</feature>
<comment type="caution">
    <text evidence="2">The sequence shown here is derived from an EMBL/GenBank/DDBJ whole genome shotgun (WGS) entry which is preliminary data.</text>
</comment>
<feature type="region of interest" description="Disordered" evidence="1">
    <location>
        <begin position="142"/>
        <end position="332"/>
    </location>
</feature>
<evidence type="ECO:0000256" key="1">
    <source>
        <dbReference type="SAM" id="MobiDB-lite"/>
    </source>
</evidence>
<feature type="region of interest" description="Disordered" evidence="1">
    <location>
        <begin position="475"/>
        <end position="645"/>
    </location>
</feature>
<feature type="region of interest" description="Disordered" evidence="1">
    <location>
        <begin position="1"/>
        <end position="86"/>
    </location>
</feature>
<dbReference type="Proteomes" id="UP000440578">
    <property type="component" value="Unassembled WGS sequence"/>
</dbReference>
<feature type="compositionally biased region" description="Low complexity" evidence="1">
    <location>
        <begin position="513"/>
        <end position="533"/>
    </location>
</feature>
<organism evidence="2 3">
    <name type="scientific">Amphibalanus amphitrite</name>
    <name type="common">Striped barnacle</name>
    <name type="synonym">Balanus amphitrite</name>
    <dbReference type="NCBI Taxonomy" id="1232801"/>
    <lineage>
        <taxon>Eukaryota</taxon>
        <taxon>Metazoa</taxon>
        <taxon>Ecdysozoa</taxon>
        <taxon>Arthropoda</taxon>
        <taxon>Crustacea</taxon>
        <taxon>Multicrustacea</taxon>
        <taxon>Cirripedia</taxon>
        <taxon>Thoracica</taxon>
        <taxon>Thoracicalcarea</taxon>
        <taxon>Balanomorpha</taxon>
        <taxon>Balanoidea</taxon>
        <taxon>Balanidae</taxon>
        <taxon>Amphibalaninae</taxon>
        <taxon>Amphibalanus</taxon>
    </lineage>
</organism>
<evidence type="ECO:0000313" key="3">
    <source>
        <dbReference type="Proteomes" id="UP000440578"/>
    </source>
</evidence>
<feature type="compositionally biased region" description="Pro residues" evidence="1">
    <location>
        <begin position="394"/>
        <end position="411"/>
    </location>
</feature>
<accession>A0A6A4VWV1</accession>
<gene>
    <name evidence="2" type="ORF">FJT64_006606</name>
</gene>
<feature type="compositionally biased region" description="Basic residues" evidence="1">
    <location>
        <begin position="77"/>
        <end position="86"/>
    </location>
</feature>
<proteinExistence type="predicted"/>
<feature type="compositionally biased region" description="Basic and acidic residues" evidence="1">
    <location>
        <begin position="722"/>
        <end position="733"/>
    </location>
</feature>